<evidence type="ECO:0000313" key="1">
    <source>
        <dbReference type="EMBL" id="VDN38263.1"/>
    </source>
</evidence>
<proteinExistence type="predicted"/>
<reference evidence="1 2" key="1">
    <citation type="submission" date="2018-11" db="EMBL/GenBank/DDBJ databases">
        <authorList>
            <consortium name="Pathogen Informatics"/>
        </authorList>
    </citation>
    <scope>NUCLEOTIDE SEQUENCE [LARGE SCALE GENOMIC DNA]</scope>
</reference>
<organism evidence="1 2">
    <name type="scientific">Cylicostephanus goldi</name>
    <name type="common">Nematode worm</name>
    <dbReference type="NCBI Taxonomy" id="71465"/>
    <lineage>
        <taxon>Eukaryota</taxon>
        <taxon>Metazoa</taxon>
        <taxon>Ecdysozoa</taxon>
        <taxon>Nematoda</taxon>
        <taxon>Chromadorea</taxon>
        <taxon>Rhabditida</taxon>
        <taxon>Rhabditina</taxon>
        <taxon>Rhabditomorpha</taxon>
        <taxon>Strongyloidea</taxon>
        <taxon>Strongylidae</taxon>
        <taxon>Cylicostephanus</taxon>
    </lineage>
</organism>
<dbReference type="OrthoDB" id="7951431at2759"/>
<keyword evidence="2" id="KW-1185">Reference proteome</keyword>
<accession>A0A3P7NMG0</accession>
<dbReference type="EMBL" id="UYRV01133942">
    <property type="protein sequence ID" value="VDN38263.1"/>
    <property type="molecule type" value="Genomic_DNA"/>
</dbReference>
<dbReference type="Proteomes" id="UP000271889">
    <property type="component" value="Unassembled WGS sequence"/>
</dbReference>
<sequence length="133" mass="15325">MLERFSKARHRTIFFSNEKILTVEQVFNRQNTRIIFKSLKEANSKSQLVQTVTSDGKMPLIFVPQGIKVDAATYLDTKLKKELFANRYPFYAERLVLPAGQRSCAQGEGCSSMASEQRQDLHYDCRMASVRRI</sequence>
<evidence type="ECO:0000313" key="2">
    <source>
        <dbReference type="Proteomes" id="UP000271889"/>
    </source>
</evidence>
<dbReference type="AlphaFoldDB" id="A0A3P7NMG0"/>
<protein>
    <submittedName>
        <fullName evidence="1">Uncharacterized protein</fullName>
    </submittedName>
</protein>
<name>A0A3P7NMG0_CYLGO</name>
<gene>
    <name evidence="1" type="ORF">CGOC_LOCUS13677</name>
</gene>